<keyword evidence="8" id="KW-1185">Reference proteome</keyword>
<evidence type="ECO:0000313" key="8">
    <source>
        <dbReference type="Proteomes" id="UP000054544"/>
    </source>
</evidence>
<dbReference type="InterPro" id="IPR036188">
    <property type="entry name" value="FAD/NAD-bd_sf"/>
</dbReference>
<keyword evidence="4" id="KW-0560">Oxidoreductase</keyword>
<evidence type="ECO:0000256" key="3">
    <source>
        <dbReference type="ARBA" id="ARBA00022827"/>
    </source>
</evidence>
<organism evidence="7 8">
    <name type="scientific">Metarhizium anisopliae BRIP 53293</name>
    <dbReference type="NCBI Taxonomy" id="1291518"/>
    <lineage>
        <taxon>Eukaryota</taxon>
        <taxon>Fungi</taxon>
        <taxon>Dikarya</taxon>
        <taxon>Ascomycota</taxon>
        <taxon>Pezizomycotina</taxon>
        <taxon>Sordariomycetes</taxon>
        <taxon>Hypocreomycetidae</taxon>
        <taxon>Hypocreales</taxon>
        <taxon>Clavicipitaceae</taxon>
        <taxon>Metarhizium</taxon>
    </lineage>
</organism>
<dbReference type="STRING" id="1291518.A0A0D9NH85"/>
<dbReference type="GO" id="GO:0016491">
    <property type="term" value="F:oxidoreductase activity"/>
    <property type="evidence" value="ECO:0007669"/>
    <property type="project" value="UniProtKB-KW"/>
</dbReference>
<dbReference type="EMBL" id="KE384932">
    <property type="protein sequence ID" value="KJK73344.1"/>
    <property type="molecule type" value="Genomic_DNA"/>
</dbReference>
<dbReference type="PANTHER" id="PTHR47470">
    <property type="entry name" value="CHOLESTEROL OXIDASE"/>
    <property type="match status" value="1"/>
</dbReference>
<dbReference type="AlphaFoldDB" id="A0A0D9NH85"/>
<protein>
    <recommendedName>
        <fullName evidence="6">FAD-dependent oxidoreductase 2 FAD-binding domain-containing protein</fullName>
    </recommendedName>
</protein>
<evidence type="ECO:0000256" key="4">
    <source>
        <dbReference type="ARBA" id="ARBA00023002"/>
    </source>
</evidence>
<evidence type="ECO:0000259" key="6">
    <source>
        <dbReference type="Pfam" id="PF00890"/>
    </source>
</evidence>
<dbReference type="SUPFAM" id="SSF51905">
    <property type="entry name" value="FAD/NAD(P)-binding domain"/>
    <property type="match status" value="1"/>
</dbReference>
<feature type="region of interest" description="Disordered" evidence="5">
    <location>
        <begin position="1"/>
        <end position="35"/>
    </location>
</feature>
<sequence>MYTTKTHRGYSRVPSACGQRQNNCPGKPKPQRSPRISQPVELIQDSYDCVVIGSGYGGGIAASRMARTGQSVCVLERGQERWPGEYPVCLKQVFDEFHTTGSSIVRPFGRGKPTGMYHIVAGQGQSALLFQV</sequence>
<dbReference type="PANTHER" id="PTHR47470:SF1">
    <property type="entry name" value="FAD-DEPENDENT OXIDOREDUCTASE 2 FAD BINDING DOMAIN-CONTAINING PROTEIN"/>
    <property type="match status" value="1"/>
</dbReference>
<reference evidence="8" key="1">
    <citation type="journal article" date="2014" name="BMC Genomics">
        <title>The genome sequence of the biocontrol fungus Metarhizium anisopliae and comparative genomics of Metarhizium species.</title>
        <authorList>
            <person name="Pattemore J.A."/>
            <person name="Hane J.K."/>
            <person name="Williams A.H."/>
            <person name="Wilson B.A."/>
            <person name="Stodart B.J."/>
            <person name="Ash G.J."/>
        </authorList>
    </citation>
    <scope>NUCLEOTIDE SEQUENCE [LARGE SCALE GENOMIC DNA]</scope>
    <source>
        <strain evidence="8">BRIP 53293</strain>
    </source>
</reference>
<evidence type="ECO:0000256" key="2">
    <source>
        <dbReference type="ARBA" id="ARBA00022630"/>
    </source>
</evidence>
<feature type="compositionally biased region" description="Basic residues" evidence="5">
    <location>
        <begin position="1"/>
        <end position="10"/>
    </location>
</feature>
<comment type="cofactor">
    <cofactor evidence="1">
        <name>FAD</name>
        <dbReference type="ChEBI" id="CHEBI:57692"/>
    </cofactor>
</comment>
<keyword evidence="3" id="KW-0274">FAD</keyword>
<dbReference type="Pfam" id="PF00890">
    <property type="entry name" value="FAD_binding_2"/>
    <property type="match status" value="1"/>
</dbReference>
<evidence type="ECO:0000313" key="7">
    <source>
        <dbReference type="EMBL" id="KJK73344.1"/>
    </source>
</evidence>
<feature type="domain" description="FAD-dependent oxidoreductase 2 FAD-binding" evidence="6">
    <location>
        <begin position="48"/>
        <end position="80"/>
    </location>
</feature>
<proteinExistence type="predicted"/>
<dbReference type="Proteomes" id="UP000054544">
    <property type="component" value="Unassembled WGS sequence"/>
</dbReference>
<evidence type="ECO:0000256" key="1">
    <source>
        <dbReference type="ARBA" id="ARBA00001974"/>
    </source>
</evidence>
<gene>
    <name evidence="7" type="ORF">H634G_11492</name>
</gene>
<accession>A0A0D9NH85</accession>
<name>A0A0D9NH85_METAN</name>
<evidence type="ECO:0000256" key="5">
    <source>
        <dbReference type="SAM" id="MobiDB-lite"/>
    </source>
</evidence>
<dbReference type="InterPro" id="IPR052542">
    <property type="entry name" value="Cholesterol_Oxidase"/>
</dbReference>
<dbReference type="Gene3D" id="3.50.50.60">
    <property type="entry name" value="FAD/NAD(P)-binding domain"/>
    <property type="match status" value="1"/>
</dbReference>
<keyword evidence="2" id="KW-0285">Flavoprotein</keyword>
<dbReference type="InterPro" id="IPR003953">
    <property type="entry name" value="FAD-dep_OxRdtase_2_FAD-bd"/>
</dbReference>